<keyword evidence="4" id="KW-1185">Reference proteome</keyword>
<proteinExistence type="predicted"/>
<name>A0ABS6AWI8_9NOCA</name>
<evidence type="ECO:0000256" key="1">
    <source>
        <dbReference type="SAM" id="MobiDB-lite"/>
    </source>
</evidence>
<dbReference type="RefSeq" id="WP_215916254.1">
    <property type="nucleotide sequence ID" value="NZ_JAHKNI010000002.1"/>
</dbReference>
<dbReference type="EMBL" id="JAHKNI010000002">
    <property type="protein sequence ID" value="MBU3061364.1"/>
    <property type="molecule type" value="Genomic_DNA"/>
</dbReference>
<dbReference type="Proteomes" id="UP000733379">
    <property type="component" value="Unassembled WGS sequence"/>
</dbReference>
<dbReference type="CDD" id="cd13402">
    <property type="entry name" value="LT_TF-like"/>
    <property type="match status" value="1"/>
</dbReference>
<evidence type="ECO:0000259" key="2">
    <source>
        <dbReference type="Pfam" id="PF01464"/>
    </source>
</evidence>
<dbReference type="InterPro" id="IPR023346">
    <property type="entry name" value="Lysozyme-like_dom_sf"/>
</dbReference>
<feature type="domain" description="Transglycosylase SLT" evidence="2">
    <location>
        <begin position="278"/>
        <end position="356"/>
    </location>
</feature>
<dbReference type="Gene3D" id="1.10.530.10">
    <property type="match status" value="1"/>
</dbReference>
<dbReference type="Pfam" id="PF01464">
    <property type="entry name" value="SLT"/>
    <property type="match status" value="1"/>
</dbReference>
<dbReference type="InterPro" id="IPR036689">
    <property type="entry name" value="ESAT-6-like_sf"/>
</dbReference>
<feature type="compositionally biased region" description="Polar residues" evidence="1">
    <location>
        <begin position="217"/>
        <end position="250"/>
    </location>
</feature>
<protein>
    <submittedName>
        <fullName evidence="3">Transglycosylase SLT domain-containing protein</fullName>
    </submittedName>
</protein>
<evidence type="ECO:0000313" key="3">
    <source>
        <dbReference type="EMBL" id="MBU3061364.1"/>
    </source>
</evidence>
<dbReference type="SUPFAM" id="SSF140453">
    <property type="entry name" value="EsxAB dimer-like"/>
    <property type="match status" value="1"/>
</dbReference>
<reference evidence="3 4" key="1">
    <citation type="submission" date="2021-06" db="EMBL/GenBank/DDBJ databases">
        <title>Actinomycetes sequencing.</title>
        <authorList>
            <person name="Shan Q."/>
        </authorList>
    </citation>
    <scope>NUCLEOTIDE SEQUENCE [LARGE SCALE GENOMIC DNA]</scope>
    <source>
        <strain evidence="3 4">NEAU-G5</strain>
    </source>
</reference>
<evidence type="ECO:0000313" key="4">
    <source>
        <dbReference type="Proteomes" id="UP000733379"/>
    </source>
</evidence>
<gene>
    <name evidence="3" type="ORF">KO481_07490</name>
</gene>
<dbReference type="InterPro" id="IPR008258">
    <property type="entry name" value="Transglycosylase_SLT_dom_1"/>
</dbReference>
<organism evidence="3 4">
    <name type="scientific">Nocardia albiluteola</name>
    <dbReference type="NCBI Taxonomy" id="2842303"/>
    <lineage>
        <taxon>Bacteria</taxon>
        <taxon>Bacillati</taxon>
        <taxon>Actinomycetota</taxon>
        <taxon>Actinomycetes</taxon>
        <taxon>Mycobacteriales</taxon>
        <taxon>Nocardiaceae</taxon>
        <taxon>Nocardia</taxon>
    </lineage>
</organism>
<dbReference type="SUPFAM" id="SSF53955">
    <property type="entry name" value="Lysozyme-like"/>
    <property type="match status" value="1"/>
</dbReference>
<accession>A0ABS6AWI8</accession>
<feature type="region of interest" description="Disordered" evidence="1">
    <location>
        <begin position="208"/>
        <end position="256"/>
    </location>
</feature>
<comment type="caution">
    <text evidence="3">The sequence shown here is derived from an EMBL/GenBank/DDBJ whole genome shotgun (WGS) entry which is preliminary data.</text>
</comment>
<sequence length="373" mass="39276">MTLTVSDVEKWDPSKLGTASGTVGTTSTSLDTAIGNAYNTITNLQWDGNAAAAARTRMDTEKTRASPVSAALLDLQKALNLHVDQLNNTKKAVLDARDAAIHPTGKEAVPSDPFEVADTGEVTATARKTYFDNQKNLRDDEKSTQKWIQDLLAANHHLAIVGALAQAESAANDAVKAVNDAKVKVDAAYNGLGDPSLGVTVPAPTVPSSVTAPSTANDTSQYTSNGNSTTSHGGTHNSNISYSTPSSGNAPTIKPSGTEKEWIEQAKQILISMGYSPDQINEQALEIIIQGESGGDPNAINNYDSNAAAGHPSKGLMQTIDSTFNQWAAPGHTDIWNPVDNIVAGARYSIGRYGTLEHPGVVSYLNGNGYHGY</sequence>